<keyword evidence="2" id="KW-1185">Reference proteome</keyword>
<dbReference type="EMBL" id="ACPB03014110">
    <property type="status" value="NOT_ANNOTATED_CDS"/>
    <property type="molecule type" value="Genomic_DNA"/>
</dbReference>
<dbReference type="EMBL" id="ACPB03014109">
    <property type="status" value="NOT_ANNOTATED_CDS"/>
    <property type="molecule type" value="Genomic_DNA"/>
</dbReference>
<dbReference type="Proteomes" id="UP000015103">
    <property type="component" value="Unassembled WGS sequence"/>
</dbReference>
<dbReference type="HOGENOM" id="CLU_3419604_0_0_1"/>
<organism evidence="1 2">
    <name type="scientific">Rhodnius prolixus</name>
    <name type="common">Triatomid bug</name>
    <dbReference type="NCBI Taxonomy" id="13249"/>
    <lineage>
        <taxon>Eukaryota</taxon>
        <taxon>Metazoa</taxon>
        <taxon>Ecdysozoa</taxon>
        <taxon>Arthropoda</taxon>
        <taxon>Hexapoda</taxon>
        <taxon>Insecta</taxon>
        <taxon>Pterygota</taxon>
        <taxon>Neoptera</taxon>
        <taxon>Paraneoptera</taxon>
        <taxon>Hemiptera</taxon>
        <taxon>Heteroptera</taxon>
        <taxon>Panheteroptera</taxon>
        <taxon>Cimicomorpha</taxon>
        <taxon>Reduviidae</taxon>
        <taxon>Triatominae</taxon>
        <taxon>Rhodnius</taxon>
    </lineage>
</organism>
<dbReference type="InParanoid" id="T1HWG7"/>
<dbReference type="AlphaFoldDB" id="T1HWG7"/>
<evidence type="ECO:0000313" key="2">
    <source>
        <dbReference type="Proteomes" id="UP000015103"/>
    </source>
</evidence>
<reference evidence="1" key="1">
    <citation type="submission" date="2015-05" db="UniProtKB">
        <authorList>
            <consortium name="EnsemblMetazoa"/>
        </authorList>
    </citation>
    <scope>IDENTIFICATION</scope>
</reference>
<accession>T1HWG7</accession>
<dbReference type="VEuPathDB" id="VectorBase:RPRC008387"/>
<protein>
    <submittedName>
        <fullName evidence="1">Uncharacterized protein</fullName>
    </submittedName>
</protein>
<dbReference type="EnsemblMetazoa" id="RPRC008387-RA">
    <property type="protein sequence ID" value="RPRC008387-PA"/>
    <property type="gene ID" value="RPRC008387"/>
</dbReference>
<sequence>MNRVLVIALFTNWWKEDMCNLIVCA</sequence>
<evidence type="ECO:0000313" key="1">
    <source>
        <dbReference type="EnsemblMetazoa" id="RPRC008387-PA"/>
    </source>
</evidence>
<proteinExistence type="predicted"/>
<name>T1HWG7_RHOPR</name>